<evidence type="ECO:0000313" key="7">
    <source>
        <dbReference type="EMBL" id="WDE05180.1"/>
    </source>
</evidence>
<proteinExistence type="inferred from homology"/>
<keyword evidence="8" id="KW-1185">Reference proteome</keyword>
<keyword evidence="7" id="KW-0969">Cilium</keyword>
<evidence type="ECO:0000256" key="4">
    <source>
        <dbReference type="ARBA" id="ARBA00022525"/>
    </source>
</evidence>
<dbReference type="Gene3D" id="1.20.1330.10">
    <property type="entry name" value="f41 fragment of flagellin, N-terminal domain"/>
    <property type="match status" value="1"/>
</dbReference>
<feature type="domain" description="Flagellin N-terminal" evidence="6">
    <location>
        <begin position="3"/>
        <end position="139"/>
    </location>
</feature>
<dbReference type="InterPro" id="IPR001492">
    <property type="entry name" value="Flagellin"/>
</dbReference>
<dbReference type="NCBIfam" id="TIGR02550">
    <property type="entry name" value="flagell_flgL"/>
    <property type="match status" value="1"/>
</dbReference>
<dbReference type="PANTHER" id="PTHR42792">
    <property type="entry name" value="FLAGELLIN"/>
    <property type="match status" value="1"/>
</dbReference>
<keyword evidence="7" id="KW-0966">Cell projection</keyword>
<evidence type="ECO:0000256" key="5">
    <source>
        <dbReference type="ARBA" id="ARBA00023143"/>
    </source>
</evidence>
<dbReference type="GO" id="GO:0005198">
    <property type="term" value="F:structural molecule activity"/>
    <property type="evidence" value="ECO:0007669"/>
    <property type="project" value="InterPro"/>
</dbReference>
<accession>A0AAE9Z339</accession>
<evidence type="ECO:0000256" key="3">
    <source>
        <dbReference type="ARBA" id="ARBA00005709"/>
    </source>
</evidence>
<keyword evidence="5" id="KW-0975">Bacterial flagellum</keyword>
<protein>
    <submittedName>
        <fullName evidence="7">Flagellar hook-associated protein FlgL</fullName>
    </submittedName>
</protein>
<evidence type="ECO:0000259" key="6">
    <source>
        <dbReference type="Pfam" id="PF00669"/>
    </source>
</evidence>
<dbReference type="InterPro" id="IPR013384">
    <property type="entry name" value="Flagell_FlgL"/>
</dbReference>
<dbReference type="GO" id="GO:0005576">
    <property type="term" value="C:extracellular region"/>
    <property type="evidence" value="ECO:0007669"/>
    <property type="project" value="UniProtKB-SubCell"/>
</dbReference>
<dbReference type="PANTHER" id="PTHR42792:SF1">
    <property type="entry name" value="FLAGELLAR HOOK-ASSOCIATED PROTEIN 3"/>
    <property type="match status" value="1"/>
</dbReference>
<comment type="similarity">
    <text evidence="3">Belongs to the bacterial flagellin family.</text>
</comment>
<gene>
    <name evidence="7" type="primary">flgL</name>
    <name evidence="7" type="ORF">SG34_028455</name>
</gene>
<dbReference type="Pfam" id="PF00669">
    <property type="entry name" value="Flagellin_N"/>
    <property type="match status" value="1"/>
</dbReference>
<dbReference type="RefSeq" id="WP_044838881.1">
    <property type="nucleotide sequence ID" value="NZ_CP059733.1"/>
</dbReference>
<keyword evidence="7" id="KW-0282">Flagellum</keyword>
<reference evidence="7 8" key="2">
    <citation type="journal article" date="2022" name="Mar. Drugs">
        <title>Bioassay-Guided Fractionation Leads to the Detection of Cholic Acid Generated by the Rare Thalassomonas sp.</title>
        <authorList>
            <person name="Pheiffer F."/>
            <person name="Schneider Y.K."/>
            <person name="Hansen E.H."/>
            <person name="Andersen J.H."/>
            <person name="Isaksson J."/>
            <person name="Busche T."/>
            <person name="R C."/>
            <person name="Kalinowski J."/>
            <person name="Zyl L.V."/>
            <person name="Trindade M."/>
        </authorList>
    </citation>
    <scope>NUCLEOTIDE SEQUENCE [LARGE SCALE GENOMIC DNA]</scope>
    <source>
        <strain evidence="7 8">XOM25</strain>
    </source>
</reference>
<dbReference type="GO" id="GO:0071973">
    <property type="term" value="P:bacterial-type flagellum-dependent cell motility"/>
    <property type="evidence" value="ECO:0007669"/>
    <property type="project" value="InterPro"/>
</dbReference>
<sequence>MRVSTGQLQQLMMNGFQRGAVDFSNISQQMATGKKILKPSDDALGTVQLMALKKEQANIEQFNSNISNARRQLGSAETYISSMSDTLLKLRDLTLEAGNGAYGLSERQALAAEMQSLKDALMDTANAKGSNGKYLFSGSEVDTPPISGPVAGNYTYDGDNLPRQISVSSGVQVTSNFDVEDVFFNGGSDFFRELDDFINTLDTQTGSVANDVTNMLNSLDTSITGNLKLLTDVGARLNSLDKVQRTNDDIELYGQTLQLELESLDYGQASMQLTQAELALQATQQVYIKVNQLNLFDQL</sequence>
<dbReference type="EMBL" id="CP059733">
    <property type="protein sequence ID" value="WDE05180.1"/>
    <property type="molecule type" value="Genomic_DNA"/>
</dbReference>
<evidence type="ECO:0000256" key="1">
    <source>
        <dbReference type="ARBA" id="ARBA00004365"/>
    </source>
</evidence>
<dbReference type="KEGG" id="tvd:SG34_028455"/>
<dbReference type="InterPro" id="IPR001029">
    <property type="entry name" value="Flagellin_N"/>
</dbReference>
<name>A0AAE9Z339_9GAMM</name>
<evidence type="ECO:0000256" key="2">
    <source>
        <dbReference type="ARBA" id="ARBA00004613"/>
    </source>
</evidence>
<comment type="subcellular location">
    <subcellularLocation>
        <location evidence="1">Bacterial flagellum</location>
    </subcellularLocation>
    <subcellularLocation>
        <location evidence="2">Secreted</location>
    </subcellularLocation>
</comment>
<reference evidence="7 8" key="1">
    <citation type="journal article" date="2015" name="Genome Announc.">
        <title>Draft Genome Sequences of Marine Isolates of Thalassomonas viridans and Thalassomonas actiniarum.</title>
        <authorList>
            <person name="Olonade I."/>
            <person name="van Zyl L.J."/>
            <person name="Trindade M."/>
        </authorList>
    </citation>
    <scope>NUCLEOTIDE SEQUENCE [LARGE SCALE GENOMIC DNA]</scope>
    <source>
        <strain evidence="7 8">XOM25</strain>
    </source>
</reference>
<dbReference type="GO" id="GO:0009424">
    <property type="term" value="C:bacterial-type flagellum hook"/>
    <property type="evidence" value="ECO:0007669"/>
    <property type="project" value="InterPro"/>
</dbReference>
<organism evidence="7 8">
    <name type="scientific">Thalassomonas viridans</name>
    <dbReference type="NCBI Taxonomy" id="137584"/>
    <lineage>
        <taxon>Bacteria</taxon>
        <taxon>Pseudomonadati</taxon>
        <taxon>Pseudomonadota</taxon>
        <taxon>Gammaproteobacteria</taxon>
        <taxon>Alteromonadales</taxon>
        <taxon>Colwelliaceae</taxon>
        <taxon>Thalassomonas</taxon>
    </lineage>
</organism>
<dbReference type="AlphaFoldDB" id="A0AAE9Z339"/>
<evidence type="ECO:0000313" key="8">
    <source>
        <dbReference type="Proteomes" id="UP000032352"/>
    </source>
</evidence>
<dbReference type="Proteomes" id="UP000032352">
    <property type="component" value="Chromosome"/>
</dbReference>
<dbReference type="SUPFAM" id="SSF64518">
    <property type="entry name" value="Phase 1 flagellin"/>
    <property type="match status" value="1"/>
</dbReference>
<keyword evidence="4" id="KW-0964">Secreted</keyword>